<dbReference type="SMART" id="SM00347">
    <property type="entry name" value="HTH_MARR"/>
    <property type="match status" value="1"/>
</dbReference>
<dbReference type="GO" id="GO:0003700">
    <property type="term" value="F:DNA-binding transcription factor activity"/>
    <property type="evidence" value="ECO:0007669"/>
    <property type="project" value="InterPro"/>
</dbReference>
<dbReference type="Pfam" id="PF12802">
    <property type="entry name" value="MarR_2"/>
    <property type="match status" value="1"/>
</dbReference>
<comment type="caution">
    <text evidence="5">The sequence shown here is derived from an EMBL/GenBank/DDBJ whole genome shotgun (WGS) entry which is preliminary data.</text>
</comment>
<dbReference type="EMBL" id="DVFU01000068">
    <property type="protein sequence ID" value="HIQ64798.1"/>
    <property type="molecule type" value="Genomic_DNA"/>
</dbReference>
<dbReference type="InterPro" id="IPR000835">
    <property type="entry name" value="HTH_MarR-typ"/>
</dbReference>
<dbReference type="PANTHER" id="PTHR42756:SF1">
    <property type="entry name" value="TRANSCRIPTIONAL REPRESSOR OF EMRAB OPERON"/>
    <property type="match status" value="1"/>
</dbReference>
<reference evidence="5" key="2">
    <citation type="journal article" date="2021" name="PeerJ">
        <title>Extensive microbial diversity within the chicken gut microbiome revealed by metagenomics and culture.</title>
        <authorList>
            <person name="Gilroy R."/>
            <person name="Ravi A."/>
            <person name="Getino M."/>
            <person name="Pursley I."/>
            <person name="Horton D.L."/>
            <person name="Alikhan N.F."/>
            <person name="Baker D."/>
            <person name="Gharbi K."/>
            <person name="Hall N."/>
            <person name="Watson M."/>
            <person name="Adriaenssens E.M."/>
            <person name="Foster-Nyarko E."/>
            <person name="Jarju S."/>
            <person name="Secka A."/>
            <person name="Antonio M."/>
            <person name="Oren A."/>
            <person name="Chaudhuri R.R."/>
            <person name="La Ragione R."/>
            <person name="Hildebrand F."/>
            <person name="Pallen M.J."/>
        </authorList>
    </citation>
    <scope>NUCLEOTIDE SEQUENCE</scope>
    <source>
        <strain evidence="5">CHK165-10780</strain>
    </source>
</reference>
<name>A0A9D0Z1M1_9FIRM</name>
<feature type="domain" description="HTH marR-type" evidence="4">
    <location>
        <begin position="3"/>
        <end position="139"/>
    </location>
</feature>
<reference evidence="5" key="1">
    <citation type="submission" date="2020-10" db="EMBL/GenBank/DDBJ databases">
        <authorList>
            <person name="Gilroy R."/>
        </authorList>
    </citation>
    <scope>NUCLEOTIDE SEQUENCE</scope>
    <source>
        <strain evidence="5">CHK165-10780</strain>
    </source>
</reference>
<keyword evidence="2" id="KW-0238">DNA-binding</keyword>
<evidence type="ECO:0000256" key="2">
    <source>
        <dbReference type="ARBA" id="ARBA00023125"/>
    </source>
</evidence>
<keyword evidence="3" id="KW-0804">Transcription</keyword>
<dbReference type="PROSITE" id="PS50995">
    <property type="entry name" value="HTH_MARR_2"/>
    <property type="match status" value="1"/>
</dbReference>
<sequence>MKKKSFSQILYLTKRAHPFFESRMGAITNQIGLTPQEGHILLFLANNPDCNHACDAVVYRGLSKSYVSKALTSLSKKGLIVFQEDTSDHRYQKIVFTETAQEKVKVLQEGQKALFKELIQGLSKEDLDVCKKVLDQIFQNFIKLEEETNV</sequence>
<dbReference type="InterPro" id="IPR036390">
    <property type="entry name" value="WH_DNA-bd_sf"/>
</dbReference>
<dbReference type="Gene3D" id="1.10.10.10">
    <property type="entry name" value="Winged helix-like DNA-binding domain superfamily/Winged helix DNA-binding domain"/>
    <property type="match status" value="1"/>
</dbReference>
<dbReference type="AlphaFoldDB" id="A0A9D0Z1M1"/>
<evidence type="ECO:0000259" key="4">
    <source>
        <dbReference type="PROSITE" id="PS50995"/>
    </source>
</evidence>
<evidence type="ECO:0000313" key="6">
    <source>
        <dbReference type="Proteomes" id="UP000886725"/>
    </source>
</evidence>
<organism evidence="5 6">
    <name type="scientific">Candidatus Faecenecus gallistercoris</name>
    <dbReference type="NCBI Taxonomy" id="2840793"/>
    <lineage>
        <taxon>Bacteria</taxon>
        <taxon>Bacillati</taxon>
        <taxon>Bacillota</taxon>
        <taxon>Bacillota incertae sedis</taxon>
        <taxon>Candidatus Faecenecus</taxon>
    </lineage>
</organism>
<evidence type="ECO:0000256" key="1">
    <source>
        <dbReference type="ARBA" id="ARBA00023015"/>
    </source>
</evidence>
<gene>
    <name evidence="5" type="ORF">IAC85_03575</name>
</gene>
<keyword evidence="1" id="KW-0805">Transcription regulation</keyword>
<protein>
    <submittedName>
        <fullName evidence="5">Winged helix-turn-helix transcriptional regulator</fullName>
    </submittedName>
</protein>
<dbReference type="InterPro" id="IPR036388">
    <property type="entry name" value="WH-like_DNA-bd_sf"/>
</dbReference>
<dbReference type="GO" id="GO:0003677">
    <property type="term" value="F:DNA binding"/>
    <property type="evidence" value="ECO:0007669"/>
    <property type="project" value="UniProtKB-KW"/>
</dbReference>
<accession>A0A9D0Z1M1</accession>
<evidence type="ECO:0000313" key="5">
    <source>
        <dbReference type="EMBL" id="HIQ64798.1"/>
    </source>
</evidence>
<evidence type="ECO:0000256" key="3">
    <source>
        <dbReference type="ARBA" id="ARBA00023163"/>
    </source>
</evidence>
<proteinExistence type="predicted"/>
<dbReference type="Proteomes" id="UP000886725">
    <property type="component" value="Unassembled WGS sequence"/>
</dbReference>
<dbReference type="SUPFAM" id="SSF46785">
    <property type="entry name" value="Winged helix' DNA-binding domain"/>
    <property type="match status" value="1"/>
</dbReference>
<dbReference type="PANTHER" id="PTHR42756">
    <property type="entry name" value="TRANSCRIPTIONAL REGULATOR, MARR"/>
    <property type="match status" value="1"/>
</dbReference>